<dbReference type="Proteomes" id="UP000035740">
    <property type="component" value="Chromosome 9"/>
</dbReference>
<feature type="region of interest" description="Disordered" evidence="6">
    <location>
        <begin position="1"/>
        <end position="80"/>
    </location>
</feature>
<dbReference type="GO" id="GO:0003700">
    <property type="term" value="F:DNA-binding transcription factor activity"/>
    <property type="evidence" value="ECO:0007669"/>
    <property type="project" value="InterPro"/>
</dbReference>
<evidence type="ECO:0000256" key="5">
    <source>
        <dbReference type="ARBA" id="ARBA00023242"/>
    </source>
</evidence>
<dbReference type="OrthoDB" id="773436at2759"/>
<dbReference type="GO" id="GO:0005634">
    <property type="term" value="C:nucleus"/>
    <property type="evidence" value="ECO:0007669"/>
    <property type="project" value="UniProtKB-SubCell"/>
</dbReference>
<evidence type="ECO:0000256" key="2">
    <source>
        <dbReference type="ARBA" id="ARBA00023015"/>
    </source>
</evidence>
<evidence type="ECO:0000256" key="4">
    <source>
        <dbReference type="ARBA" id="ARBA00023163"/>
    </source>
</evidence>
<sequence>MVMENKHRTSSYFTNEQDDPQSSSENGPDSPLSGDDLRTTATAPSPKKSRRSIQKRVVSIPIGDVDGSRSKGEAYPPSDSWAWRKYGQKPIKGSPYPRGYYRCSSSKGCPARKQVERSRVDPTMLVITYACEHNHPLPTTKHHHHHHQNNHQTIVTATTTAPPPVASPSTPSPATPPISTAPSDSAEDGGEETSPSSPLHINPFGDPPLLEFVGGDSLMLGSLGVEFNWISDLSFDTPALVGPTFDDAEVATFPMKEEDESLFGDLDELPECSLVFRRGQGSIERCTTTATPICGST</sequence>
<dbReference type="OMA" id="EFRWLYD"/>
<dbReference type="Pfam" id="PF03106">
    <property type="entry name" value="WRKY"/>
    <property type="match status" value="1"/>
</dbReference>
<keyword evidence="3" id="KW-0238">DNA-binding</keyword>
<comment type="subcellular location">
    <subcellularLocation>
        <location evidence="1">Nucleus</location>
    </subcellularLocation>
</comment>
<dbReference type="SUPFAM" id="SSF118290">
    <property type="entry name" value="WRKY DNA-binding domain"/>
    <property type="match status" value="1"/>
</dbReference>
<dbReference type="InterPro" id="IPR003657">
    <property type="entry name" value="WRKY_dom"/>
</dbReference>
<dbReference type="Gene3D" id="2.20.25.80">
    <property type="entry name" value="WRKY domain"/>
    <property type="match status" value="1"/>
</dbReference>
<feature type="compositionally biased region" description="Polar residues" evidence="6">
    <location>
        <begin position="10"/>
        <end position="27"/>
    </location>
</feature>
<dbReference type="EMBL" id="KQ090189">
    <property type="protein sequence ID" value="KMT01967.1"/>
    <property type="molecule type" value="Genomic_DNA"/>
</dbReference>
<evidence type="ECO:0000259" key="7">
    <source>
        <dbReference type="PROSITE" id="PS50811"/>
    </source>
</evidence>
<keyword evidence="9" id="KW-1185">Reference proteome</keyword>
<dbReference type="eggNOG" id="ENOG502QR9A">
    <property type="taxonomic scope" value="Eukaryota"/>
</dbReference>
<keyword evidence="2" id="KW-0805">Transcription regulation</keyword>
<dbReference type="GO" id="GO:0000976">
    <property type="term" value="F:transcription cis-regulatory region binding"/>
    <property type="evidence" value="ECO:0007669"/>
    <property type="project" value="TreeGrafter"/>
</dbReference>
<reference evidence="8 9" key="1">
    <citation type="journal article" date="2014" name="Nature">
        <title>The genome of the recently domesticated crop plant sugar beet (Beta vulgaris).</title>
        <authorList>
            <person name="Dohm J.C."/>
            <person name="Minoche A.E."/>
            <person name="Holtgrawe D."/>
            <person name="Capella-Gutierrez S."/>
            <person name="Zakrzewski F."/>
            <person name="Tafer H."/>
            <person name="Rupp O."/>
            <person name="Sorensen T.R."/>
            <person name="Stracke R."/>
            <person name="Reinhardt R."/>
            <person name="Goesmann A."/>
            <person name="Kraft T."/>
            <person name="Schulz B."/>
            <person name="Stadler P.F."/>
            <person name="Schmidt T."/>
            <person name="Gabaldon T."/>
            <person name="Lehrach H."/>
            <person name="Weisshaar B."/>
            <person name="Himmelbauer H."/>
        </authorList>
    </citation>
    <scope>NUCLEOTIDE SEQUENCE [LARGE SCALE GENOMIC DNA]</scope>
    <source>
        <tissue evidence="8">Taproot</tissue>
    </source>
</reference>
<evidence type="ECO:0000313" key="8">
    <source>
        <dbReference type="EMBL" id="KMT01967.1"/>
    </source>
</evidence>
<keyword evidence="5" id="KW-0539">Nucleus</keyword>
<dbReference type="AlphaFoldDB" id="A0A0J8BLH3"/>
<name>A0A0J8BLH3_BETVV</name>
<accession>A0A0J8BLH3</accession>
<feature type="region of interest" description="Disordered" evidence="6">
    <location>
        <begin position="159"/>
        <end position="203"/>
    </location>
</feature>
<dbReference type="KEGG" id="bvg:104903395"/>
<dbReference type="PANTHER" id="PTHR32096">
    <property type="entry name" value="WRKY TRANSCRIPTION FACTOR 30-RELATED-RELATED"/>
    <property type="match status" value="1"/>
</dbReference>
<evidence type="ECO:0000313" key="9">
    <source>
        <dbReference type="Proteomes" id="UP000035740"/>
    </source>
</evidence>
<organism evidence="8 9">
    <name type="scientific">Beta vulgaris subsp. vulgaris</name>
    <name type="common">Beet</name>
    <dbReference type="NCBI Taxonomy" id="3555"/>
    <lineage>
        <taxon>Eukaryota</taxon>
        <taxon>Viridiplantae</taxon>
        <taxon>Streptophyta</taxon>
        <taxon>Embryophyta</taxon>
        <taxon>Tracheophyta</taxon>
        <taxon>Spermatophyta</taxon>
        <taxon>Magnoliopsida</taxon>
        <taxon>eudicotyledons</taxon>
        <taxon>Gunneridae</taxon>
        <taxon>Pentapetalae</taxon>
        <taxon>Caryophyllales</taxon>
        <taxon>Chenopodiaceae</taxon>
        <taxon>Betoideae</taxon>
        <taxon>Beta</taxon>
    </lineage>
</organism>
<dbReference type="FunFam" id="2.20.25.80:FF:000004">
    <property type="entry name" value="WRKY transcription factor 65"/>
    <property type="match status" value="1"/>
</dbReference>
<evidence type="ECO:0000256" key="3">
    <source>
        <dbReference type="ARBA" id="ARBA00023125"/>
    </source>
</evidence>
<keyword evidence="4" id="KW-0804">Transcription</keyword>
<proteinExistence type="predicted"/>
<dbReference type="InterPro" id="IPR036576">
    <property type="entry name" value="WRKY_dom_sf"/>
</dbReference>
<evidence type="ECO:0000256" key="6">
    <source>
        <dbReference type="SAM" id="MobiDB-lite"/>
    </source>
</evidence>
<dbReference type="Gramene" id="KMT01967">
    <property type="protein sequence ID" value="KMT01967"/>
    <property type="gene ID" value="BVRB_9g208900"/>
</dbReference>
<feature type="domain" description="WRKY" evidence="7">
    <location>
        <begin position="78"/>
        <end position="138"/>
    </location>
</feature>
<evidence type="ECO:0000256" key="1">
    <source>
        <dbReference type="ARBA" id="ARBA00004123"/>
    </source>
</evidence>
<dbReference type="SMART" id="SM00774">
    <property type="entry name" value="WRKY"/>
    <property type="match status" value="1"/>
</dbReference>
<gene>
    <name evidence="8" type="ORF">BVRB_9g208900</name>
</gene>
<dbReference type="PANTHER" id="PTHR32096:SF19">
    <property type="entry name" value="OS01G0750100 PROTEIN"/>
    <property type="match status" value="1"/>
</dbReference>
<protein>
    <recommendedName>
        <fullName evidence="7">WRKY domain-containing protein</fullName>
    </recommendedName>
</protein>
<dbReference type="PROSITE" id="PS50811">
    <property type="entry name" value="WRKY"/>
    <property type="match status" value="1"/>
</dbReference>
<feature type="compositionally biased region" description="Pro residues" evidence="6">
    <location>
        <begin position="161"/>
        <end position="176"/>
    </location>
</feature>
<dbReference type="InterPro" id="IPR044810">
    <property type="entry name" value="WRKY_plant"/>
</dbReference>